<protein>
    <recommendedName>
        <fullName evidence="5">Glycerol operon regulatory protein</fullName>
    </recommendedName>
</protein>
<name>A0A1B7KRH8_PARTM</name>
<dbReference type="InterPro" id="IPR050707">
    <property type="entry name" value="HTH_MetabolicPath_Reg"/>
</dbReference>
<dbReference type="InterPro" id="IPR005471">
    <property type="entry name" value="Tscrpt_reg_IclR_N"/>
</dbReference>
<dbReference type="Gene3D" id="3.30.450.40">
    <property type="match status" value="1"/>
</dbReference>
<gene>
    <name evidence="8" type="ORF">A7K69_07005</name>
</gene>
<organism evidence="8 9">
    <name type="scientific">Parageobacillus thermoglucosidasius</name>
    <name type="common">Geobacillus thermoglucosidasius</name>
    <dbReference type="NCBI Taxonomy" id="1426"/>
    <lineage>
        <taxon>Bacteria</taxon>
        <taxon>Bacillati</taxon>
        <taxon>Bacillota</taxon>
        <taxon>Bacilli</taxon>
        <taxon>Bacillales</taxon>
        <taxon>Anoxybacillaceae</taxon>
        <taxon>Parageobacillus</taxon>
    </lineage>
</organism>
<dbReference type="SMART" id="SM00346">
    <property type="entry name" value="HTH_ICLR"/>
    <property type="match status" value="1"/>
</dbReference>
<evidence type="ECO:0000259" key="6">
    <source>
        <dbReference type="PROSITE" id="PS51077"/>
    </source>
</evidence>
<evidence type="ECO:0000256" key="2">
    <source>
        <dbReference type="ARBA" id="ARBA00023125"/>
    </source>
</evidence>
<keyword evidence="3" id="KW-0804">Transcription</keyword>
<feature type="domain" description="HTH iclR-type" evidence="6">
    <location>
        <begin position="8"/>
        <end position="70"/>
    </location>
</feature>
<dbReference type="FunFam" id="1.10.10.10:FF:000056">
    <property type="entry name" value="IclR family transcriptional regulator"/>
    <property type="match status" value="1"/>
</dbReference>
<dbReference type="PROSITE" id="PS51078">
    <property type="entry name" value="ICLR_ED"/>
    <property type="match status" value="1"/>
</dbReference>
<dbReference type="Pfam" id="PF01614">
    <property type="entry name" value="IclR_C"/>
    <property type="match status" value="1"/>
</dbReference>
<dbReference type="EMBL" id="LXMA01000023">
    <property type="protein sequence ID" value="OAT72687.1"/>
    <property type="molecule type" value="Genomic_DNA"/>
</dbReference>
<dbReference type="InterPro" id="IPR011991">
    <property type="entry name" value="ArsR-like_HTH"/>
</dbReference>
<evidence type="ECO:0000259" key="7">
    <source>
        <dbReference type="PROSITE" id="PS51078"/>
    </source>
</evidence>
<dbReference type="GO" id="GO:0003700">
    <property type="term" value="F:DNA-binding transcription factor activity"/>
    <property type="evidence" value="ECO:0007669"/>
    <property type="project" value="TreeGrafter"/>
</dbReference>
<dbReference type="InterPro" id="IPR014757">
    <property type="entry name" value="Tscrpt_reg_IclR_C"/>
</dbReference>
<evidence type="ECO:0000313" key="9">
    <source>
        <dbReference type="Proteomes" id="UP000078290"/>
    </source>
</evidence>
<dbReference type="CDD" id="cd00090">
    <property type="entry name" value="HTH_ARSR"/>
    <property type="match status" value="1"/>
</dbReference>
<dbReference type="RefSeq" id="WP_064551659.1">
    <property type="nucleotide sequence ID" value="NZ_LXMA01000023.1"/>
</dbReference>
<feature type="domain" description="IclR-ED" evidence="7">
    <location>
        <begin position="64"/>
        <end position="253"/>
    </location>
</feature>
<evidence type="ECO:0000313" key="8">
    <source>
        <dbReference type="EMBL" id="OAT72687.1"/>
    </source>
</evidence>
<keyword evidence="1" id="KW-0805">Transcription regulation</keyword>
<dbReference type="PANTHER" id="PTHR30136">
    <property type="entry name" value="HELIX-TURN-HELIX TRANSCRIPTIONAL REGULATOR, ICLR FAMILY"/>
    <property type="match status" value="1"/>
</dbReference>
<dbReference type="PROSITE" id="PS51077">
    <property type="entry name" value="HTH_ICLR"/>
    <property type="match status" value="1"/>
</dbReference>
<dbReference type="InterPro" id="IPR036388">
    <property type="entry name" value="WH-like_DNA-bd_sf"/>
</dbReference>
<comment type="function">
    <text evidence="4">May be an activator protein for the gylABX operon.</text>
</comment>
<evidence type="ECO:0000256" key="4">
    <source>
        <dbReference type="ARBA" id="ARBA00058938"/>
    </source>
</evidence>
<dbReference type="PANTHER" id="PTHR30136:SF24">
    <property type="entry name" value="HTH-TYPE TRANSCRIPTIONAL REPRESSOR ALLR"/>
    <property type="match status" value="1"/>
</dbReference>
<sequence>MEKIDSTLSSVKNGLRILRLFSVEAPELGITEISKQLGLHKTTVHRLLAVLEKEGFVEKNKKNRKYRLGLSILHLSGVVDLHTEIFKDALPVLHALMNESEEAVHLSVLEDDRIVYLYKIECPHPVRLLSYIGRSNPCTCTSSGKVMLAFRPKATVENILRRGLPKYGPNSVTDPKELVSQLAAIRQKGYAVCIDELHEGATSIAAPIRDYSGEVVAAVSIVGPNQRITPAAIPRLIGLACQAAREISSLLGYCD</sequence>
<dbReference type="OrthoDB" id="9778379at2"/>
<dbReference type="Pfam" id="PF09339">
    <property type="entry name" value="HTH_IclR"/>
    <property type="match status" value="1"/>
</dbReference>
<dbReference type="AlphaFoldDB" id="A0A1B7KRH8"/>
<keyword evidence="2" id="KW-0238">DNA-binding</keyword>
<proteinExistence type="predicted"/>
<dbReference type="InterPro" id="IPR029016">
    <property type="entry name" value="GAF-like_dom_sf"/>
</dbReference>
<accession>A0A1B7KRH8</accession>
<evidence type="ECO:0000256" key="3">
    <source>
        <dbReference type="ARBA" id="ARBA00023163"/>
    </source>
</evidence>
<comment type="caution">
    <text evidence="8">The sequence shown here is derived from an EMBL/GenBank/DDBJ whole genome shotgun (WGS) entry which is preliminary data.</text>
</comment>
<evidence type="ECO:0000256" key="1">
    <source>
        <dbReference type="ARBA" id="ARBA00023015"/>
    </source>
</evidence>
<dbReference type="GO" id="GO:0003677">
    <property type="term" value="F:DNA binding"/>
    <property type="evidence" value="ECO:0007669"/>
    <property type="project" value="UniProtKB-KW"/>
</dbReference>
<dbReference type="Proteomes" id="UP000078290">
    <property type="component" value="Unassembled WGS sequence"/>
</dbReference>
<reference evidence="9" key="1">
    <citation type="submission" date="2016-05" db="EMBL/GenBank/DDBJ databases">
        <authorList>
            <person name="Wang W."/>
            <person name="Zhu L."/>
        </authorList>
    </citation>
    <scope>NUCLEOTIDE SEQUENCE [LARGE SCALE GENOMIC DNA]</scope>
    <source>
        <strain evidence="9">W-2</strain>
    </source>
</reference>
<dbReference type="InterPro" id="IPR036390">
    <property type="entry name" value="WH_DNA-bd_sf"/>
</dbReference>
<dbReference type="SUPFAM" id="SSF46785">
    <property type="entry name" value="Winged helix' DNA-binding domain"/>
    <property type="match status" value="1"/>
</dbReference>
<dbReference type="GO" id="GO:0045892">
    <property type="term" value="P:negative regulation of DNA-templated transcription"/>
    <property type="evidence" value="ECO:0007669"/>
    <property type="project" value="TreeGrafter"/>
</dbReference>
<evidence type="ECO:0000256" key="5">
    <source>
        <dbReference type="ARBA" id="ARBA00070406"/>
    </source>
</evidence>
<dbReference type="SUPFAM" id="SSF55781">
    <property type="entry name" value="GAF domain-like"/>
    <property type="match status" value="1"/>
</dbReference>
<dbReference type="Gene3D" id="1.10.10.10">
    <property type="entry name" value="Winged helix-like DNA-binding domain superfamily/Winged helix DNA-binding domain"/>
    <property type="match status" value="1"/>
</dbReference>